<dbReference type="InterPro" id="IPR003789">
    <property type="entry name" value="Asn/Gln_tRNA_amidoTrase-B-like"/>
</dbReference>
<dbReference type="OrthoDB" id="9788127at2"/>
<dbReference type="Pfam" id="PF09424">
    <property type="entry name" value="YqeY"/>
    <property type="match status" value="1"/>
</dbReference>
<accession>A0A2S0VRN5</accession>
<dbReference type="Proteomes" id="UP000244441">
    <property type="component" value="Chromosome"/>
</dbReference>
<dbReference type="PANTHER" id="PTHR28055">
    <property type="entry name" value="ALTERED INHERITANCE OF MITOCHONDRIA PROTEIN 41, MITOCHONDRIAL"/>
    <property type="match status" value="1"/>
</dbReference>
<dbReference type="RefSeq" id="WP_108602932.1">
    <property type="nucleotide sequence ID" value="NZ_CP026604.1"/>
</dbReference>
<evidence type="ECO:0000313" key="2">
    <source>
        <dbReference type="Proteomes" id="UP000244441"/>
    </source>
</evidence>
<dbReference type="GO" id="GO:0016884">
    <property type="term" value="F:carbon-nitrogen ligase activity, with glutamine as amido-N-donor"/>
    <property type="evidence" value="ECO:0007669"/>
    <property type="project" value="InterPro"/>
</dbReference>
<dbReference type="SUPFAM" id="SSF89095">
    <property type="entry name" value="GatB/YqeY motif"/>
    <property type="match status" value="1"/>
</dbReference>
<organism evidence="1 2">
    <name type="scientific">Saccharobesus litoralis</name>
    <dbReference type="NCBI Taxonomy" id="2172099"/>
    <lineage>
        <taxon>Bacteria</taxon>
        <taxon>Pseudomonadati</taxon>
        <taxon>Pseudomonadota</taxon>
        <taxon>Gammaproteobacteria</taxon>
        <taxon>Alteromonadales</taxon>
        <taxon>Alteromonadaceae</taxon>
        <taxon>Saccharobesus</taxon>
    </lineage>
</organism>
<dbReference type="InterPro" id="IPR042184">
    <property type="entry name" value="YqeY/Aim41_N"/>
</dbReference>
<dbReference type="KEGG" id="cate:C2869_10715"/>
<dbReference type="AlphaFoldDB" id="A0A2S0VRN5"/>
<dbReference type="InterPro" id="IPR019004">
    <property type="entry name" value="YqeY/Aim41"/>
</dbReference>
<evidence type="ECO:0000313" key="1">
    <source>
        <dbReference type="EMBL" id="AWB66876.1"/>
    </source>
</evidence>
<dbReference type="GO" id="GO:0016740">
    <property type="term" value="F:transferase activity"/>
    <property type="evidence" value="ECO:0007669"/>
    <property type="project" value="UniProtKB-KW"/>
</dbReference>
<keyword evidence="1" id="KW-0808">Transferase</keyword>
<protein>
    <submittedName>
        <fullName evidence="1">Glutamyl-tRNA amidotransferase</fullName>
    </submittedName>
</protein>
<dbReference type="PANTHER" id="PTHR28055:SF1">
    <property type="entry name" value="ALTERED INHERITANCE OF MITOCHONDRIA PROTEIN 41, MITOCHONDRIAL"/>
    <property type="match status" value="1"/>
</dbReference>
<proteinExistence type="predicted"/>
<name>A0A2S0VRN5_9ALTE</name>
<dbReference type="Gene3D" id="1.10.1510.10">
    <property type="entry name" value="Uncharacterised protein YqeY/AIM41 PF09424, N-terminal domain"/>
    <property type="match status" value="1"/>
</dbReference>
<keyword evidence="2" id="KW-1185">Reference proteome</keyword>
<dbReference type="Gene3D" id="1.10.10.410">
    <property type="match status" value="1"/>
</dbReference>
<dbReference type="InterPro" id="IPR023168">
    <property type="entry name" value="GatB_Yqey_C_2"/>
</dbReference>
<dbReference type="EMBL" id="CP026604">
    <property type="protein sequence ID" value="AWB66876.1"/>
    <property type="molecule type" value="Genomic_DNA"/>
</dbReference>
<sequence length="148" mass="16016">MSLIAQLKDAQKDAMRAKDKARLGTIRMALAAIKQIEIDEKKELNDDDVIAVLTKMVKQRKDSFSQFQDAGREDLAANEAAEIEVIEGFLPAKLSEAEIKELISAAITSSGAQGMQDMGKVMGVLKPQIQGRADMGAVSQQVRAALNS</sequence>
<gene>
    <name evidence="1" type="ORF">C2869_10715</name>
</gene>
<reference evidence="1 2" key="1">
    <citation type="submission" date="2018-01" db="EMBL/GenBank/DDBJ databases">
        <title>Genome sequence of a Cantenovulum-like bacteria.</title>
        <authorList>
            <person name="Tan W.R."/>
            <person name="Lau N.-S."/>
            <person name="Go F."/>
            <person name="Amirul A.-A.A."/>
        </authorList>
    </citation>
    <scope>NUCLEOTIDE SEQUENCE [LARGE SCALE GENOMIC DNA]</scope>
    <source>
        <strain evidence="1 2">CCB-QB4</strain>
    </source>
</reference>